<dbReference type="EMBL" id="JASCZI010090776">
    <property type="protein sequence ID" value="MED6146373.1"/>
    <property type="molecule type" value="Genomic_DNA"/>
</dbReference>
<organism evidence="1 2">
    <name type="scientific">Stylosanthes scabra</name>
    <dbReference type="NCBI Taxonomy" id="79078"/>
    <lineage>
        <taxon>Eukaryota</taxon>
        <taxon>Viridiplantae</taxon>
        <taxon>Streptophyta</taxon>
        <taxon>Embryophyta</taxon>
        <taxon>Tracheophyta</taxon>
        <taxon>Spermatophyta</taxon>
        <taxon>Magnoliopsida</taxon>
        <taxon>eudicotyledons</taxon>
        <taxon>Gunneridae</taxon>
        <taxon>Pentapetalae</taxon>
        <taxon>rosids</taxon>
        <taxon>fabids</taxon>
        <taxon>Fabales</taxon>
        <taxon>Fabaceae</taxon>
        <taxon>Papilionoideae</taxon>
        <taxon>50 kb inversion clade</taxon>
        <taxon>dalbergioids sensu lato</taxon>
        <taxon>Dalbergieae</taxon>
        <taxon>Pterocarpus clade</taxon>
        <taxon>Stylosanthes</taxon>
    </lineage>
</organism>
<dbReference type="Proteomes" id="UP001341840">
    <property type="component" value="Unassembled WGS sequence"/>
</dbReference>
<keyword evidence="2" id="KW-1185">Reference proteome</keyword>
<evidence type="ECO:0000313" key="1">
    <source>
        <dbReference type="EMBL" id="MED6146373.1"/>
    </source>
</evidence>
<accession>A0ABU6TES7</accession>
<gene>
    <name evidence="1" type="ORF">PIB30_033881</name>
</gene>
<sequence>MPTYDVKELTYNVGSLLSFTQFSFLPRYDVVMPSYNVGSLSNCGFQLQIPTFDATNWRMAWSFTEIQNTYVYTAAWIDEMKGKSRKAGVGWEPRAFLTRYTES</sequence>
<reference evidence="1 2" key="1">
    <citation type="journal article" date="2023" name="Plants (Basel)">
        <title>Bridging the Gap: Combining Genomics and Transcriptomics Approaches to Understand Stylosanthes scabra, an Orphan Legume from the Brazilian Caatinga.</title>
        <authorList>
            <person name="Ferreira-Neto J.R.C."/>
            <person name="da Silva M.D."/>
            <person name="Binneck E."/>
            <person name="de Melo N.F."/>
            <person name="da Silva R.H."/>
            <person name="de Melo A.L.T.M."/>
            <person name="Pandolfi V."/>
            <person name="Bustamante F.O."/>
            <person name="Brasileiro-Vidal A.C."/>
            <person name="Benko-Iseppon A.M."/>
        </authorList>
    </citation>
    <scope>NUCLEOTIDE SEQUENCE [LARGE SCALE GENOMIC DNA]</scope>
    <source>
        <tissue evidence="1">Leaves</tissue>
    </source>
</reference>
<proteinExistence type="predicted"/>
<comment type="caution">
    <text evidence="1">The sequence shown here is derived from an EMBL/GenBank/DDBJ whole genome shotgun (WGS) entry which is preliminary data.</text>
</comment>
<evidence type="ECO:0000313" key="2">
    <source>
        <dbReference type="Proteomes" id="UP001341840"/>
    </source>
</evidence>
<protein>
    <submittedName>
        <fullName evidence="1">Uncharacterized protein</fullName>
    </submittedName>
</protein>
<name>A0ABU6TES7_9FABA</name>